<evidence type="ECO:0000313" key="9">
    <source>
        <dbReference type="Proteomes" id="UP000625247"/>
    </source>
</evidence>
<evidence type="ECO:0000256" key="3">
    <source>
        <dbReference type="ARBA" id="ARBA00022692"/>
    </source>
</evidence>
<dbReference type="Gene3D" id="3.60.15.10">
    <property type="entry name" value="Ribonuclease Z/Hydroxyacylglutathione hydrolase-like"/>
    <property type="match status" value="1"/>
</dbReference>
<feature type="transmembrane region" description="Helical" evidence="6">
    <location>
        <begin position="359"/>
        <end position="378"/>
    </location>
</feature>
<feature type="transmembrane region" description="Helical" evidence="6">
    <location>
        <begin position="298"/>
        <end position="321"/>
    </location>
</feature>
<dbReference type="InterPro" id="IPR004797">
    <property type="entry name" value="Competence_ComEC/Rec2"/>
</dbReference>
<feature type="transmembrane region" description="Helical" evidence="6">
    <location>
        <begin position="390"/>
        <end position="408"/>
    </location>
</feature>
<dbReference type="InterPro" id="IPR004477">
    <property type="entry name" value="ComEC_N"/>
</dbReference>
<evidence type="ECO:0000256" key="5">
    <source>
        <dbReference type="ARBA" id="ARBA00023136"/>
    </source>
</evidence>
<organism evidence="8 9">
    <name type="scientific">Pseudomonas lutea</name>
    <dbReference type="NCBI Taxonomy" id="243924"/>
    <lineage>
        <taxon>Bacteria</taxon>
        <taxon>Pseudomonadati</taxon>
        <taxon>Pseudomonadota</taxon>
        <taxon>Gammaproteobacteria</taxon>
        <taxon>Pseudomonadales</taxon>
        <taxon>Pseudomonadaceae</taxon>
        <taxon>Pseudomonas</taxon>
    </lineage>
</organism>
<dbReference type="SMART" id="SM00849">
    <property type="entry name" value="Lactamase_B"/>
    <property type="match status" value="1"/>
</dbReference>
<dbReference type="InterPro" id="IPR001279">
    <property type="entry name" value="Metallo-B-lactamas"/>
</dbReference>
<dbReference type="PANTHER" id="PTHR30619:SF1">
    <property type="entry name" value="RECOMBINATION PROTEIN 2"/>
    <property type="match status" value="1"/>
</dbReference>
<protein>
    <submittedName>
        <fullName evidence="8">DNA internalization-related competence protein ComEC/Rec2</fullName>
    </submittedName>
</protein>
<dbReference type="RefSeq" id="WP_191945317.1">
    <property type="nucleotide sequence ID" value="NZ_JACYNP010000009.1"/>
</dbReference>
<gene>
    <name evidence="8" type="ORF">IFT62_19410</name>
</gene>
<dbReference type="NCBIfam" id="TIGR00361">
    <property type="entry name" value="ComEC_Rec2"/>
    <property type="match status" value="1"/>
</dbReference>
<dbReference type="PANTHER" id="PTHR30619">
    <property type="entry name" value="DNA INTERNALIZATION/COMPETENCE PROTEIN COMEC/REC2"/>
    <property type="match status" value="1"/>
</dbReference>
<dbReference type="SUPFAM" id="SSF56281">
    <property type="entry name" value="Metallo-hydrolase/oxidoreductase"/>
    <property type="match status" value="1"/>
</dbReference>
<evidence type="ECO:0000313" key="8">
    <source>
        <dbReference type="EMBL" id="MBD8123377.1"/>
    </source>
</evidence>
<keyword evidence="5 6" id="KW-0472">Membrane</keyword>
<feature type="domain" description="Metallo-beta-lactamase" evidence="7">
    <location>
        <begin position="501"/>
        <end position="685"/>
    </location>
</feature>
<reference evidence="8 9" key="1">
    <citation type="journal article" date="2020" name="FEMS Microbiol. Ecol.">
        <title>Temporal dynamics of bacterial communities during seed development and maturation.</title>
        <authorList>
            <person name="Chesneau G."/>
            <person name="Torres-Cortes G."/>
            <person name="Briand M."/>
            <person name="Darrasse A."/>
            <person name="Preveaux A."/>
            <person name="Marais C."/>
            <person name="Jacques M.A."/>
            <person name="Shade A."/>
            <person name="Barret M."/>
        </authorList>
    </citation>
    <scope>NUCLEOTIDE SEQUENCE [LARGE SCALE GENOMIC DNA]</scope>
    <source>
        <strain evidence="8 9">CFBP13723</strain>
    </source>
</reference>
<dbReference type="Proteomes" id="UP000625247">
    <property type="component" value="Unassembled WGS sequence"/>
</dbReference>
<comment type="caution">
    <text evidence="8">The sequence shown here is derived from an EMBL/GenBank/DDBJ whole genome shotgun (WGS) entry which is preliminary data.</text>
</comment>
<dbReference type="Pfam" id="PF03772">
    <property type="entry name" value="Competence"/>
    <property type="match status" value="1"/>
</dbReference>
<dbReference type="InterPro" id="IPR025405">
    <property type="entry name" value="DUF4131"/>
</dbReference>
<evidence type="ECO:0000256" key="2">
    <source>
        <dbReference type="ARBA" id="ARBA00022475"/>
    </source>
</evidence>
<feature type="transmembrane region" description="Helical" evidence="6">
    <location>
        <begin position="44"/>
        <end position="63"/>
    </location>
</feature>
<dbReference type="CDD" id="cd07731">
    <property type="entry name" value="ComA-like_MBL-fold"/>
    <property type="match status" value="1"/>
</dbReference>
<dbReference type="Pfam" id="PF13567">
    <property type="entry name" value="DUF4131"/>
    <property type="match status" value="1"/>
</dbReference>
<dbReference type="InterPro" id="IPR036866">
    <property type="entry name" value="RibonucZ/Hydroxyglut_hydro"/>
</dbReference>
<feature type="transmembrane region" description="Helical" evidence="6">
    <location>
        <begin position="220"/>
        <end position="241"/>
    </location>
</feature>
<dbReference type="EMBL" id="JACYNP010000009">
    <property type="protein sequence ID" value="MBD8123377.1"/>
    <property type="molecule type" value="Genomic_DNA"/>
</dbReference>
<feature type="transmembrane region" description="Helical" evidence="6">
    <location>
        <begin position="415"/>
        <end position="433"/>
    </location>
</feature>
<comment type="subcellular location">
    <subcellularLocation>
        <location evidence="1">Cell membrane</location>
        <topology evidence="1">Multi-pass membrane protein</topology>
    </subcellularLocation>
</comment>
<dbReference type="Pfam" id="PF00753">
    <property type="entry name" value="Lactamase_B"/>
    <property type="match status" value="1"/>
</dbReference>
<evidence type="ECO:0000256" key="6">
    <source>
        <dbReference type="SAM" id="Phobius"/>
    </source>
</evidence>
<keyword evidence="9" id="KW-1185">Reference proteome</keyword>
<evidence type="ECO:0000259" key="7">
    <source>
        <dbReference type="SMART" id="SM00849"/>
    </source>
</evidence>
<feature type="transmembrane region" description="Helical" evidence="6">
    <location>
        <begin position="445"/>
        <end position="462"/>
    </location>
</feature>
<evidence type="ECO:0000256" key="4">
    <source>
        <dbReference type="ARBA" id="ARBA00022989"/>
    </source>
</evidence>
<dbReference type="InterPro" id="IPR035681">
    <property type="entry name" value="ComA-like_MBL"/>
</dbReference>
<sequence>MRTGMIALALGLLTLRFLPALPPVWLLLLMPVVALMLLPFRTYPLALFLLGLTWACASAKAAMDDRLPERLDGQTLWLEGRVAGLPQTIDGVVRFQLDDPVSRRSRLPQQIRIGWYGGPAVGSGERWRLAVKLKRPGGLVNPGGFDYQAWLLAQRIGATGTVVDGHLLQPAEGNWRDGVRQRLLEVDAQGREGGLAALVLGDDSGLSTADWQALQATGTVHLLVISGTHIGLLAGLLYGLVAGLARWGAWPTFLPWLPSACIAAFIGALTYGLLAGWEVPVQRACIMLGLVLLWRLRFRHLGTTWPLLLALNLVLIAEPLISLRPGFWLSFLAVAILMLIFSARLGPWSWLQSWSRAQWLIAVGLLPVLLALNLPVSISGPVVNLLAVPWVSLLILPLALLGTLLLAIAPVGESLLWLAGGAMEGLFRFLVFAADLVPAWTGPHVPAWVWPLSLLGALLLLLPRGLPLRPLGWPMLLLCLFPPQKSVPVGQLEVLQLDVGQGLAILLRTRDHALLYDAGPRFGDFDIGERVVLPAIRRAGLKQLDTLLLSHADSDHAGGAAAILKGVPVKRVLAGDIARMPVELSAQACRNGETWTWNEVTFATWIWEHADEGNQASCVLSVEANGERLLLTGDIDVDAERAMLNDGFNVSAHWLQSPHHGSRSSSSRAFLRAVGAHGVLISRGRNNAFGHPHPLVVSRYGWSGMAIHDSAERGAITVRLGAYQAASAERSTRRFWRD</sequence>
<proteinExistence type="predicted"/>
<keyword evidence="3 6" id="KW-0812">Transmembrane</keyword>
<accession>A0ABR9AC41</accession>
<keyword evidence="4 6" id="KW-1133">Transmembrane helix</keyword>
<feature type="transmembrane region" description="Helical" evidence="6">
    <location>
        <begin position="253"/>
        <end position="277"/>
    </location>
</feature>
<feature type="transmembrane region" description="Helical" evidence="6">
    <location>
        <begin position="327"/>
        <end position="347"/>
    </location>
</feature>
<dbReference type="NCBIfam" id="TIGR00360">
    <property type="entry name" value="ComEC_N-term"/>
    <property type="match status" value="1"/>
</dbReference>
<evidence type="ECO:0000256" key="1">
    <source>
        <dbReference type="ARBA" id="ARBA00004651"/>
    </source>
</evidence>
<name>A0ABR9AC41_9PSED</name>
<dbReference type="InterPro" id="IPR052159">
    <property type="entry name" value="Competence_DNA_uptake"/>
</dbReference>
<keyword evidence="2" id="KW-1003">Cell membrane</keyword>